<dbReference type="AlphaFoldDB" id="A0A9D4V542"/>
<protein>
    <submittedName>
        <fullName evidence="2">Uncharacterized protein</fullName>
    </submittedName>
</protein>
<evidence type="ECO:0000313" key="3">
    <source>
        <dbReference type="Proteomes" id="UP000886520"/>
    </source>
</evidence>
<reference evidence="2 3" key="1">
    <citation type="submission" date="2021-01" db="EMBL/GenBank/DDBJ databases">
        <title>Adiantum capillus-veneris genome.</title>
        <authorList>
            <person name="Fang Y."/>
            <person name="Liao Q."/>
        </authorList>
    </citation>
    <scope>NUCLEOTIDE SEQUENCE [LARGE SCALE GENOMIC DNA]</scope>
    <source>
        <strain evidence="2">H3</strain>
        <tissue evidence="2">Leaf</tissue>
    </source>
</reference>
<name>A0A9D4V542_ADICA</name>
<organism evidence="2 3">
    <name type="scientific">Adiantum capillus-veneris</name>
    <name type="common">Maidenhair fern</name>
    <dbReference type="NCBI Taxonomy" id="13818"/>
    <lineage>
        <taxon>Eukaryota</taxon>
        <taxon>Viridiplantae</taxon>
        <taxon>Streptophyta</taxon>
        <taxon>Embryophyta</taxon>
        <taxon>Tracheophyta</taxon>
        <taxon>Polypodiopsida</taxon>
        <taxon>Polypodiidae</taxon>
        <taxon>Polypodiales</taxon>
        <taxon>Pteridineae</taxon>
        <taxon>Pteridaceae</taxon>
        <taxon>Vittarioideae</taxon>
        <taxon>Adiantum</taxon>
    </lineage>
</organism>
<feature type="compositionally biased region" description="Polar residues" evidence="1">
    <location>
        <begin position="96"/>
        <end position="111"/>
    </location>
</feature>
<comment type="caution">
    <text evidence="2">The sequence shown here is derived from an EMBL/GenBank/DDBJ whole genome shotgun (WGS) entry which is preliminary data.</text>
</comment>
<accession>A0A9D4V542</accession>
<keyword evidence="3" id="KW-1185">Reference proteome</keyword>
<dbReference type="EMBL" id="JABFUD020000005">
    <property type="protein sequence ID" value="KAI5079491.1"/>
    <property type="molecule type" value="Genomic_DNA"/>
</dbReference>
<sequence length="340" mass="38781">MSSFKAPDINSNQIKQCANQVYYKPFKLDPEIQAPLRSGCEEEPFFYGNFGYHVSNNCYDKGHGIETNDVTQQEEAMESQQNVERQSPRLRDQIWNGESPTSGSSFETPKNNGEEGNEIKDSCVISVDLEEERDIIPCVMDQGPSLREGSHIKCPTNIDQENSMDIPKEKANIIKKWPFQSKKRKVLKEMQDNVDHVSVHELNAKDQGDVISRSSRIIKTPTKYNDFAIDKENVSRKGKKSRNTKKDEALKVVTHITNKVCSIDVDTKELLALQAMDIHDVDKMYGKLWEAIRPLKAEKLAFFQECSGKSDPSYLLEFYVEWALEIGRVTLPIPVSKLLM</sequence>
<evidence type="ECO:0000313" key="2">
    <source>
        <dbReference type="EMBL" id="KAI5079491.1"/>
    </source>
</evidence>
<proteinExistence type="predicted"/>
<feature type="region of interest" description="Disordered" evidence="1">
    <location>
        <begin position="71"/>
        <end position="119"/>
    </location>
</feature>
<gene>
    <name evidence="2" type="ORF">GOP47_0004970</name>
</gene>
<evidence type="ECO:0000256" key="1">
    <source>
        <dbReference type="SAM" id="MobiDB-lite"/>
    </source>
</evidence>
<dbReference type="Proteomes" id="UP000886520">
    <property type="component" value="Chromosome 5"/>
</dbReference>
<feature type="compositionally biased region" description="Polar residues" evidence="1">
    <location>
        <begin position="71"/>
        <end position="85"/>
    </location>
</feature>